<sequence length="421" mass="43822">MEILVNYSFELILIAALFGFFMAWGIGANDVANAMGTSVGSKALTIKQAIIIAMIFEFAGAYLAGGEVTSTIRKGIIDSGYFVDAPELLVFGMTASLLAAGFWLLIASYLGWPVSTTHSIVGAIVGFAAVGVSVDAVAWGKVAGIVGSWIVTPAISGFIAYLIFMSAQKLIFNTDDPLKNAKRYVPVYMGFAGFVLSLVTIKKGLKHVGLHLSPVEGYAWAIGIAVLVGILGSLAISRLKIDPKADRRMHYANVEKVFAILMVVTACCMAFAHGSNDVANAIGPLAAVVSVVSNEGEIAKKAALAWWILPLGAVGIVAGLAIFGHRVMATIGQGITHLTPSRGFAAELAAASTVVIASGTGLPISTTQTLVGAVLGVGMARGIAALNLSVIRNIVVSWVVTLPAGAVMSIIFFYILKAIFS</sequence>
<keyword evidence="2 6" id="KW-0813">Transport</keyword>
<evidence type="ECO:0000256" key="6">
    <source>
        <dbReference type="RuleBase" id="RU363058"/>
    </source>
</evidence>
<keyword evidence="5 6" id="KW-0472">Membrane</keyword>
<keyword evidence="3 6" id="KW-0812">Transmembrane</keyword>
<keyword evidence="4 6" id="KW-1133">Transmembrane helix</keyword>
<feature type="transmembrane region" description="Helical" evidence="6">
    <location>
        <begin position="12"/>
        <end position="32"/>
    </location>
</feature>
<evidence type="ECO:0000256" key="3">
    <source>
        <dbReference type="ARBA" id="ARBA00022692"/>
    </source>
</evidence>
<dbReference type="AlphaFoldDB" id="A0A368NPB4"/>
<protein>
    <recommendedName>
        <fullName evidence="6">Phosphate transporter</fullName>
    </recommendedName>
</protein>
<keyword evidence="8" id="KW-1185">Reference proteome</keyword>
<feature type="transmembrane region" description="Helical" evidence="6">
    <location>
        <begin position="217"/>
        <end position="236"/>
    </location>
</feature>
<evidence type="ECO:0000313" key="7">
    <source>
        <dbReference type="EMBL" id="RCU51733.1"/>
    </source>
</evidence>
<evidence type="ECO:0000313" key="8">
    <source>
        <dbReference type="Proteomes" id="UP000252558"/>
    </source>
</evidence>
<comment type="subcellular location">
    <subcellularLocation>
        <location evidence="1 6">Membrane</location>
        <topology evidence="1 6">Multi-pass membrane protein</topology>
    </subcellularLocation>
</comment>
<dbReference type="PANTHER" id="PTHR11101:SF80">
    <property type="entry name" value="PHOSPHATE TRANSPORTER"/>
    <property type="match status" value="1"/>
</dbReference>
<gene>
    <name evidence="7" type="ORF">DU002_04485</name>
</gene>
<evidence type="ECO:0000256" key="2">
    <source>
        <dbReference type="ARBA" id="ARBA00022448"/>
    </source>
</evidence>
<name>A0A368NPB4_9GAMM</name>
<dbReference type="GO" id="GO:0035435">
    <property type="term" value="P:phosphate ion transmembrane transport"/>
    <property type="evidence" value="ECO:0007669"/>
    <property type="project" value="TreeGrafter"/>
</dbReference>
<organism evidence="7 8">
    <name type="scientific">Corallincola holothuriorum</name>
    <dbReference type="NCBI Taxonomy" id="2282215"/>
    <lineage>
        <taxon>Bacteria</taxon>
        <taxon>Pseudomonadati</taxon>
        <taxon>Pseudomonadota</taxon>
        <taxon>Gammaproteobacteria</taxon>
        <taxon>Alteromonadales</taxon>
        <taxon>Psychromonadaceae</taxon>
        <taxon>Corallincola</taxon>
    </lineage>
</organism>
<feature type="transmembrane region" description="Helical" evidence="6">
    <location>
        <begin position="395"/>
        <end position="416"/>
    </location>
</feature>
<comment type="similarity">
    <text evidence="6">Belongs to the inorganic phosphate transporter (PiT) (TC 2.A.20) family.</text>
</comment>
<feature type="transmembrane region" description="Helical" evidence="6">
    <location>
        <begin position="88"/>
        <end position="112"/>
    </location>
</feature>
<dbReference type="InterPro" id="IPR001204">
    <property type="entry name" value="Phos_transporter"/>
</dbReference>
<dbReference type="Proteomes" id="UP000252558">
    <property type="component" value="Unassembled WGS sequence"/>
</dbReference>
<dbReference type="GO" id="GO:0005315">
    <property type="term" value="F:phosphate transmembrane transporter activity"/>
    <property type="evidence" value="ECO:0007669"/>
    <property type="project" value="InterPro"/>
</dbReference>
<dbReference type="RefSeq" id="WP_114337162.1">
    <property type="nucleotide sequence ID" value="NZ_QPID01000002.1"/>
</dbReference>
<feature type="transmembrane region" description="Helical" evidence="6">
    <location>
        <begin position="257"/>
        <end position="275"/>
    </location>
</feature>
<proteinExistence type="inferred from homology"/>
<feature type="transmembrane region" description="Helical" evidence="6">
    <location>
        <begin position="119"/>
        <end position="139"/>
    </location>
</feature>
<comment type="caution">
    <text evidence="7">The sequence shown here is derived from an EMBL/GenBank/DDBJ whole genome shotgun (WGS) entry which is preliminary data.</text>
</comment>
<dbReference type="PANTHER" id="PTHR11101">
    <property type="entry name" value="PHOSPHATE TRANSPORTER"/>
    <property type="match status" value="1"/>
</dbReference>
<evidence type="ECO:0000256" key="5">
    <source>
        <dbReference type="ARBA" id="ARBA00023136"/>
    </source>
</evidence>
<feature type="transmembrane region" description="Helical" evidence="6">
    <location>
        <begin position="145"/>
        <end position="164"/>
    </location>
</feature>
<evidence type="ECO:0000256" key="4">
    <source>
        <dbReference type="ARBA" id="ARBA00022989"/>
    </source>
</evidence>
<keyword evidence="6" id="KW-0592">Phosphate transport</keyword>
<dbReference type="Pfam" id="PF01384">
    <property type="entry name" value="PHO4"/>
    <property type="match status" value="1"/>
</dbReference>
<reference evidence="7 8" key="1">
    <citation type="submission" date="2018-07" db="EMBL/GenBank/DDBJ databases">
        <title>Corallincola holothuriorum sp. nov., a new facultative anaerobe isolated from sea cucumber Apostichopus japonicus.</title>
        <authorList>
            <person name="Xia H."/>
        </authorList>
    </citation>
    <scope>NUCLEOTIDE SEQUENCE [LARGE SCALE GENOMIC DNA]</scope>
    <source>
        <strain evidence="7 8">C4</strain>
    </source>
</reference>
<feature type="transmembrane region" description="Helical" evidence="6">
    <location>
        <begin position="304"/>
        <end position="323"/>
    </location>
</feature>
<feature type="transmembrane region" description="Helical" evidence="6">
    <location>
        <begin position="344"/>
        <end position="364"/>
    </location>
</feature>
<dbReference type="EMBL" id="QPID01000002">
    <property type="protein sequence ID" value="RCU51733.1"/>
    <property type="molecule type" value="Genomic_DNA"/>
</dbReference>
<accession>A0A368NPB4</accession>
<feature type="transmembrane region" description="Helical" evidence="6">
    <location>
        <begin position="185"/>
        <end position="205"/>
    </location>
</feature>
<dbReference type="GO" id="GO:0016020">
    <property type="term" value="C:membrane"/>
    <property type="evidence" value="ECO:0007669"/>
    <property type="project" value="UniProtKB-SubCell"/>
</dbReference>
<dbReference type="OrthoDB" id="9779554at2"/>
<evidence type="ECO:0000256" key="1">
    <source>
        <dbReference type="ARBA" id="ARBA00004141"/>
    </source>
</evidence>